<dbReference type="InterPro" id="IPR000719">
    <property type="entry name" value="Prot_kinase_dom"/>
</dbReference>
<dbReference type="PROSITE" id="PS50011">
    <property type="entry name" value="PROTEIN_KINASE_DOM"/>
    <property type="match status" value="1"/>
</dbReference>
<keyword evidence="2" id="KW-0067">ATP-binding</keyword>
<dbReference type="RefSeq" id="XP_020432802.1">
    <property type="nucleotide sequence ID" value="XM_020577128.1"/>
</dbReference>
<dbReference type="InParanoid" id="D3BCP0"/>
<dbReference type="GeneID" id="31361749"/>
<evidence type="ECO:0000256" key="1">
    <source>
        <dbReference type="ARBA" id="ARBA00022741"/>
    </source>
</evidence>
<dbReference type="GO" id="GO:0004674">
    <property type="term" value="F:protein serine/threonine kinase activity"/>
    <property type="evidence" value="ECO:0007669"/>
    <property type="project" value="TreeGrafter"/>
</dbReference>
<dbReference type="Gene3D" id="1.10.510.10">
    <property type="entry name" value="Transferase(Phosphotransferase) domain 1"/>
    <property type="match status" value="1"/>
</dbReference>
<comment type="caution">
    <text evidence="4">The sequence shown here is derived from an EMBL/GenBank/DDBJ whole genome shotgun (WGS) entry which is preliminary data.</text>
</comment>
<dbReference type="GO" id="GO:0005524">
    <property type="term" value="F:ATP binding"/>
    <property type="evidence" value="ECO:0007669"/>
    <property type="project" value="UniProtKB-KW"/>
</dbReference>
<evidence type="ECO:0000259" key="3">
    <source>
        <dbReference type="PROSITE" id="PS50011"/>
    </source>
</evidence>
<keyword evidence="1" id="KW-0547">Nucleotide-binding</keyword>
<sequence>MAPEVLDVSMEATGDGYTLKADIWSFSMLVFEIISLLPPYHQFPHLQTVEMILKGTPPPLTSNISPNLSGLIDLLHHCIDINPSKRPTASQVVSKLVKLLKSSVKTQCVLKNK</sequence>
<evidence type="ECO:0000256" key="2">
    <source>
        <dbReference type="ARBA" id="ARBA00022840"/>
    </source>
</evidence>
<dbReference type="AlphaFoldDB" id="D3BCP0"/>
<evidence type="ECO:0000313" key="5">
    <source>
        <dbReference type="Proteomes" id="UP000001396"/>
    </source>
</evidence>
<dbReference type="InterPro" id="IPR050629">
    <property type="entry name" value="STE20/SPS1-PAK"/>
</dbReference>
<proteinExistence type="predicted"/>
<dbReference type="InterPro" id="IPR001245">
    <property type="entry name" value="Ser-Thr/Tyr_kinase_cat_dom"/>
</dbReference>
<dbReference type="SUPFAM" id="SSF56112">
    <property type="entry name" value="Protein kinase-like (PK-like)"/>
    <property type="match status" value="1"/>
</dbReference>
<dbReference type="PANTHER" id="PTHR48012">
    <property type="entry name" value="STERILE20-LIKE KINASE, ISOFORM B-RELATED"/>
    <property type="match status" value="1"/>
</dbReference>
<evidence type="ECO:0000313" key="4">
    <source>
        <dbReference type="EMBL" id="EFA80682.1"/>
    </source>
</evidence>
<organism evidence="4 5">
    <name type="scientific">Heterostelium pallidum (strain ATCC 26659 / Pp 5 / PN500)</name>
    <name type="common">Cellular slime mold</name>
    <name type="synonym">Polysphondylium pallidum</name>
    <dbReference type="NCBI Taxonomy" id="670386"/>
    <lineage>
        <taxon>Eukaryota</taxon>
        <taxon>Amoebozoa</taxon>
        <taxon>Evosea</taxon>
        <taxon>Eumycetozoa</taxon>
        <taxon>Dictyostelia</taxon>
        <taxon>Acytosteliales</taxon>
        <taxon>Acytosteliaceae</taxon>
        <taxon>Heterostelium</taxon>
    </lineage>
</organism>
<gene>
    <name evidence="4" type="ORF">PPL_06266</name>
</gene>
<name>D3BCP0_HETP5</name>
<keyword evidence="4" id="KW-0808">Transferase</keyword>
<dbReference type="InterPro" id="IPR011009">
    <property type="entry name" value="Kinase-like_dom_sf"/>
</dbReference>
<keyword evidence="4" id="KW-0418">Kinase</keyword>
<dbReference type="Pfam" id="PF07714">
    <property type="entry name" value="PK_Tyr_Ser-Thr"/>
    <property type="match status" value="1"/>
</dbReference>
<keyword evidence="5" id="KW-1185">Reference proteome</keyword>
<dbReference type="EMBL" id="ADBJ01000028">
    <property type="protein sequence ID" value="EFA80682.1"/>
    <property type="molecule type" value="Genomic_DNA"/>
</dbReference>
<dbReference type="Proteomes" id="UP000001396">
    <property type="component" value="Unassembled WGS sequence"/>
</dbReference>
<dbReference type="STRING" id="670386.D3BCP0"/>
<protein>
    <submittedName>
        <fullName evidence="4">Protein serine/threonine kinase</fullName>
    </submittedName>
</protein>
<feature type="domain" description="Protein kinase" evidence="3">
    <location>
        <begin position="1"/>
        <end position="100"/>
    </location>
</feature>
<reference evidence="4 5" key="1">
    <citation type="journal article" date="2011" name="Genome Res.">
        <title>Phylogeny-wide analysis of social amoeba genomes highlights ancient origins for complex intercellular communication.</title>
        <authorList>
            <person name="Heidel A.J."/>
            <person name="Lawal H.M."/>
            <person name="Felder M."/>
            <person name="Schilde C."/>
            <person name="Helps N.R."/>
            <person name="Tunggal B."/>
            <person name="Rivero F."/>
            <person name="John U."/>
            <person name="Schleicher M."/>
            <person name="Eichinger L."/>
            <person name="Platzer M."/>
            <person name="Noegel A.A."/>
            <person name="Schaap P."/>
            <person name="Gloeckner G."/>
        </authorList>
    </citation>
    <scope>NUCLEOTIDE SEQUENCE [LARGE SCALE GENOMIC DNA]</scope>
    <source>
        <strain evidence="5">ATCC 26659 / Pp 5 / PN500</strain>
    </source>
</reference>
<dbReference type="GO" id="GO:0005737">
    <property type="term" value="C:cytoplasm"/>
    <property type="evidence" value="ECO:0007669"/>
    <property type="project" value="TreeGrafter"/>
</dbReference>
<accession>D3BCP0</accession>